<gene>
    <name evidence="9" type="ORF">J2T55_000879</name>
</gene>
<evidence type="ECO:0000256" key="5">
    <source>
        <dbReference type="ARBA" id="ARBA00022833"/>
    </source>
</evidence>
<accession>A0AAE3HIB0</accession>
<evidence type="ECO:0000256" key="8">
    <source>
        <dbReference type="SAM" id="Phobius"/>
    </source>
</evidence>
<evidence type="ECO:0000256" key="3">
    <source>
        <dbReference type="ARBA" id="ARBA00022475"/>
    </source>
</evidence>
<feature type="transmembrane region" description="Helical" evidence="8">
    <location>
        <begin position="6"/>
        <end position="26"/>
    </location>
</feature>
<evidence type="ECO:0000313" key="10">
    <source>
        <dbReference type="Proteomes" id="UP001204445"/>
    </source>
</evidence>
<comment type="subcellular location">
    <subcellularLocation>
        <location evidence="1">Cell membrane</location>
        <topology evidence="1">Multi-pass membrane protein</topology>
    </subcellularLocation>
</comment>
<comment type="similarity">
    <text evidence="2">Belongs to the ZIP transporter (TC 2.A.5) family.</text>
</comment>
<sequence>MPDGLIVAVLAWAAGITAFAGGLGAARERFAESDSKQQFIHANVAFGGGILLAAVAFSLAPRAIKHLDASCLLFFTLLGGGLFCLFDAWLERRGSSRAQLLAMLMDFVPEAIALGAVFAGERKHALLLALFIAAQNLPEGFNAFREMRTAGSGSGRILTLLLLVSLLGPLAALLGYALLQNSETVTAAMMAFASGGILYLMFQDIAPQASMKRHWSPSLGAVAGFSLGMLGSKLIL</sequence>
<evidence type="ECO:0000256" key="2">
    <source>
        <dbReference type="ARBA" id="ARBA00006939"/>
    </source>
</evidence>
<evidence type="ECO:0000256" key="7">
    <source>
        <dbReference type="ARBA" id="ARBA00023136"/>
    </source>
</evidence>
<feature type="transmembrane region" description="Helical" evidence="8">
    <location>
        <begin position="72"/>
        <end position="89"/>
    </location>
</feature>
<name>A0AAE3HIB0_9GAMM</name>
<feature type="transmembrane region" description="Helical" evidence="8">
    <location>
        <begin position="185"/>
        <end position="202"/>
    </location>
</feature>
<keyword evidence="3" id="KW-1003">Cell membrane</keyword>
<feature type="transmembrane region" description="Helical" evidence="8">
    <location>
        <begin position="38"/>
        <end position="60"/>
    </location>
</feature>
<evidence type="ECO:0000256" key="1">
    <source>
        <dbReference type="ARBA" id="ARBA00004651"/>
    </source>
</evidence>
<dbReference type="Proteomes" id="UP001204445">
    <property type="component" value="Unassembled WGS sequence"/>
</dbReference>
<dbReference type="GO" id="GO:0005385">
    <property type="term" value="F:zinc ion transmembrane transporter activity"/>
    <property type="evidence" value="ECO:0007669"/>
    <property type="project" value="TreeGrafter"/>
</dbReference>
<dbReference type="Pfam" id="PF02535">
    <property type="entry name" value="Zip"/>
    <property type="match status" value="1"/>
</dbReference>
<dbReference type="AlphaFoldDB" id="A0AAE3HIB0"/>
<organism evidence="9 10">
    <name type="scientific">Methylohalomonas lacus</name>
    <dbReference type="NCBI Taxonomy" id="398773"/>
    <lineage>
        <taxon>Bacteria</taxon>
        <taxon>Pseudomonadati</taxon>
        <taxon>Pseudomonadota</taxon>
        <taxon>Gammaproteobacteria</taxon>
        <taxon>Methylohalomonadales</taxon>
        <taxon>Methylohalomonadaceae</taxon>
        <taxon>Methylohalomonas</taxon>
    </lineage>
</organism>
<protein>
    <submittedName>
        <fullName evidence="9">ZIP family zinc transporter</fullName>
    </submittedName>
</protein>
<evidence type="ECO:0000256" key="4">
    <source>
        <dbReference type="ARBA" id="ARBA00022692"/>
    </source>
</evidence>
<dbReference type="PANTHER" id="PTHR11040">
    <property type="entry name" value="ZINC/IRON TRANSPORTER"/>
    <property type="match status" value="1"/>
</dbReference>
<keyword evidence="5" id="KW-0862">Zinc</keyword>
<evidence type="ECO:0000256" key="6">
    <source>
        <dbReference type="ARBA" id="ARBA00022989"/>
    </source>
</evidence>
<dbReference type="RefSeq" id="WP_259054470.1">
    <property type="nucleotide sequence ID" value="NZ_JANUCT010000005.1"/>
</dbReference>
<proteinExistence type="inferred from homology"/>
<keyword evidence="6 8" id="KW-1133">Transmembrane helix</keyword>
<dbReference type="GO" id="GO:0005886">
    <property type="term" value="C:plasma membrane"/>
    <property type="evidence" value="ECO:0007669"/>
    <property type="project" value="UniProtKB-SubCell"/>
</dbReference>
<comment type="caution">
    <text evidence="9">The sequence shown here is derived from an EMBL/GenBank/DDBJ whole genome shotgun (WGS) entry which is preliminary data.</text>
</comment>
<keyword evidence="7 8" id="KW-0472">Membrane</keyword>
<keyword evidence="4 8" id="KW-0812">Transmembrane</keyword>
<dbReference type="InterPro" id="IPR003689">
    <property type="entry name" value="ZIP"/>
</dbReference>
<feature type="transmembrane region" description="Helical" evidence="8">
    <location>
        <begin position="157"/>
        <end position="179"/>
    </location>
</feature>
<dbReference type="PANTHER" id="PTHR11040:SF211">
    <property type="entry name" value="ZINC TRANSPORTER ZIP11"/>
    <property type="match status" value="1"/>
</dbReference>
<keyword evidence="10" id="KW-1185">Reference proteome</keyword>
<dbReference type="EMBL" id="JANUCT010000005">
    <property type="protein sequence ID" value="MCS3902871.1"/>
    <property type="molecule type" value="Genomic_DNA"/>
</dbReference>
<evidence type="ECO:0000313" key="9">
    <source>
        <dbReference type="EMBL" id="MCS3902871.1"/>
    </source>
</evidence>
<reference evidence="9" key="1">
    <citation type="submission" date="2022-08" db="EMBL/GenBank/DDBJ databases">
        <title>Genomic Encyclopedia of Type Strains, Phase III (KMG-III): the genomes of soil and plant-associated and newly described type strains.</title>
        <authorList>
            <person name="Whitman W."/>
        </authorList>
    </citation>
    <scope>NUCLEOTIDE SEQUENCE</scope>
    <source>
        <strain evidence="9">HMT 1</strain>
    </source>
</reference>